<name>A0ABD1FP38_SALDI</name>
<comment type="caution">
    <text evidence="2">The sequence shown here is derived from an EMBL/GenBank/DDBJ whole genome shotgun (WGS) entry which is preliminary data.</text>
</comment>
<keyword evidence="3" id="KW-1185">Reference proteome</keyword>
<sequence length="77" mass="9775">MYQNQFRFFRSPTIYKRQYKTRSHVSLYTFHKRQKINYSLHSYKFTITLKRSSQLQSNQSKEKKERRKEQKRYIPDY</sequence>
<reference evidence="2 3" key="1">
    <citation type="submission" date="2024-06" db="EMBL/GenBank/DDBJ databases">
        <title>A chromosome level genome sequence of Diviner's sage (Salvia divinorum).</title>
        <authorList>
            <person name="Ford S.A."/>
            <person name="Ro D.-K."/>
            <person name="Ness R.W."/>
            <person name="Phillips M.A."/>
        </authorList>
    </citation>
    <scope>NUCLEOTIDE SEQUENCE [LARGE SCALE GENOMIC DNA]</scope>
    <source>
        <strain evidence="2">SAF-2024a</strain>
        <tissue evidence="2">Leaf</tissue>
    </source>
</reference>
<evidence type="ECO:0000313" key="3">
    <source>
        <dbReference type="Proteomes" id="UP001567538"/>
    </source>
</evidence>
<dbReference type="Proteomes" id="UP001567538">
    <property type="component" value="Unassembled WGS sequence"/>
</dbReference>
<evidence type="ECO:0000256" key="1">
    <source>
        <dbReference type="SAM" id="MobiDB-lite"/>
    </source>
</evidence>
<protein>
    <submittedName>
        <fullName evidence="2">Uncharacterized protein</fullName>
    </submittedName>
</protein>
<dbReference type="EMBL" id="JBEAFC010000014">
    <property type="protein sequence ID" value="KAL1533601.1"/>
    <property type="molecule type" value="Genomic_DNA"/>
</dbReference>
<gene>
    <name evidence="2" type="ORF">AAHA92_33465</name>
</gene>
<feature type="compositionally biased region" description="Basic and acidic residues" evidence="1">
    <location>
        <begin position="60"/>
        <end position="77"/>
    </location>
</feature>
<organism evidence="2 3">
    <name type="scientific">Salvia divinorum</name>
    <name type="common">Maria pastora</name>
    <name type="synonym">Diviner's sage</name>
    <dbReference type="NCBI Taxonomy" id="28513"/>
    <lineage>
        <taxon>Eukaryota</taxon>
        <taxon>Viridiplantae</taxon>
        <taxon>Streptophyta</taxon>
        <taxon>Embryophyta</taxon>
        <taxon>Tracheophyta</taxon>
        <taxon>Spermatophyta</taxon>
        <taxon>Magnoliopsida</taxon>
        <taxon>eudicotyledons</taxon>
        <taxon>Gunneridae</taxon>
        <taxon>Pentapetalae</taxon>
        <taxon>asterids</taxon>
        <taxon>lamiids</taxon>
        <taxon>Lamiales</taxon>
        <taxon>Lamiaceae</taxon>
        <taxon>Nepetoideae</taxon>
        <taxon>Mentheae</taxon>
        <taxon>Salviinae</taxon>
        <taxon>Salvia</taxon>
        <taxon>Salvia subgen. Calosphace</taxon>
    </lineage>
</organism>
<proteinExistence type="predicted"/>
<accession>A0ABD1FP38</accession>
<feature type="region of interest" description="Disordered" evidence="1">
    <location>
        <begin position="53"/>
        <end position="77"/>
    </location>
</feature>
<evidence type="ECO:0000313" key="2">
    <source>
        <dbReference type="EMBL" id="KAL1533601.1"/>
    </source>
</evidence>
<dbReference type="AlphaFoldDB" id="A0ABD1FP38"/>